<evidence type="ECO:0000313" key="2">
    <source>
        <dbReference type="Proteomes" id="UP001500021"/>
    </source>
</evidence>
<gene>
    <name evidence="1" type="ORF">GCM10009111_23530</name>
</gene>
<dbReference type="EMBL" id="BAAAFA010000008">
    <property type="protein sequence ID" value="GAA0819481.1"/>
    <property type="molecule type" value="Genomic_DNA"/>
</dbReference>
<reference evidence="1 2" key="1">
    <citation type="journal article" date="2019" name="Int. J. Syst. Evol. Microbiol.">
        <title>The Global Catalogue of Microorganisms (GCM) 10K type strain sequencing project: providing services to taxonomists for standard genome sequencing and annotation.</title>
        <authorList>
            <consortium name="The Broad Institute Genomics Platform"/>
            <consortium name="The Broad Institute Genome Sequencing Center for Infectious Disease"/>
            <person name="Wu L."/>
            <person name="Ma J."/>
        </authorList>
    </citation>
    <scope>NUCLEOTIDE SEQUENCE [LARGE SCALE GENOMIC DNA]</scope>
    <source>
        <strain evidence="1 2">JCM 15608</strain>
    </source>
</reference>
<proteinExistence type="predicted"/>
<evidence type="ECO:0000313" key="1">
    <source>
        <dbReference type="EMBL" id="GAA0819481.1"/>
    </source>
</evidence>
<sequence length="131" mass="15012">MRKILLFISIYPFIFAYADKVDKCDFMKKADEILLSDPVEDAKLYKHTGPQRFLAVSNGRTPTVSVKGFTSDNELSCVYKQYEFNYIEAGYDVIRCDGQASKGELLVDYAAKYNKQLVTQYKKMGLYQCAI</sequence>
<accession>A0ABN1L8C5</accession>
<comment type="caution">
    <text evidence="1">The sequence shown here is derived from an EMBL/GenBank/DDBJ whole genome shotgun (WGS) entry which is preliminary data.</text>
</comment>
<dbReference type="Proteomes" id="UP001500021">
    <property type="component" value="Unassembled WGS sequence"/>
</dbReference>
<keyword evidence="2" id="KW-1185">Reference proteome</keyword>
<protein>
    <submittedName>
        <fullName evidence="1">Uncharacterized protein</fullName>
    </submittedName>
</protein>
<name>A0ABN1L8C5_9GAMM</name>
<organism evidence="1 2">
    <name type="scientific">Colwellia asteriadis</name>
    <dbReference type="NCBI Taxonomy" id="517723"/>
    <lineage>
        <taxon>Bacteria</taxon>
        <taxon>Pseudomonadati</taxon>
        <taxon>Pseudomonadota</taxon>
        <taxon>Gammaproteobacteria</taxon>
        <taxon>Alteromonadales</taxon>
        <taxon>Colwelliaceae</taxon>
        <taxon>Colwellia</taxon>
    </lineage>
</organism>